<protein>
    <recommendedName>
        <fullName evidence="6">SMODS and SLOG-associating 2TM effector domain-containing protein</fullName>
    </recommendedName>
</protein>
<feature type="chain" id="PRO_5044864038" description="SMODS and SLOG-associating 2TM effector domain-containing protein" evidence="3">
    <location>
        <begin position="22"/>
        <end position="677"/>
    </location>
</feature>
<sequence>MKLSTTCFLLLHINNLSTTSALLPSPFSSHRYQRTLPILTDRKRSPSRRRRRIRRGPKHYYDDTGPSSIDYDDSTMINCPIYDDEPIDHAGLSKSIDEEYALEEAKINLSFWEILQRERVRTPSEFSSHMSPYQRAKRRMNFKKGNIESKYELMSIRDYGNPALLEKDHLKDPPTLDDLNQTPATFSQTYWSQPLFRVGVVAAAYFSFPYWCMVFIHFETIDPKKFNTVVNQLGPNVGVLYATILALTLGVLYNRFTRIQENVTTEATLLSSLTRNLLCLFQDEPRWATDACQMIANQLRIMLSRTRGVELLSIMKADTYSNILALVDDYHYIHGCDEEFNAAQESTMGNLRADLTHIMEVRALRLSDEASSLPPTHFLLLTSLSAVSTIAYVTASLAVVDDLNDPPQEARLLFAGLVALYVLFFNFCKDLNGPFQGVYQIKRSNAVSHLLQTKWLIVNQLGDAINFGEFEDDKLQKKVGGAVEVSLLDKVKRFFSGNDTPEEIASVEAHTMATLVKELDEYNKVEASSETASSEADIQSSKNDQSSEISATVQPDEMMSTEHNLNVEPSPTRADEDKLAVEETMAISLEYNDDHEPSEPISISHAPVANSDLDFPANNSKHTKPLESSTDHEPREPITISRAPVADLDSDLPASNSKHEDQFDCAHYFRSTSGFSS</sequence>
<evidence type="ECO:0000313" key="5">
    <source>
        <dbReference type="Proteomes" id="UP001530400"/>
    </source>
</evidence>
<evidence type="ECO:0000313" key="4">
    <source>
        <dbReference type="EMBL" id="KAL3776146.1"/>
    </source>
</evidence>
<organism evidence="4 5">
    <name type="scientific">Cyclotella atomus</name>
    <dbReference type="NCBI Taxonomy" id="382360"/>
    <lineage>
        <taxon>Eukaryota</taxon>
        <taxon>Sar</taxon>
        <taxon>Stramenopiles</taxon>
        <taxon>Ochrophyta</taxon>
        <taxon>Bacillariophyta</taxon>
        <taxon>Coscinodiscophyceae</taxon>
        <taxon>Thalassiosirophycidae</taxon>
        <taxon>Stephanodiscales</taxon>
        <taxon>Stephanodiscaceae</taxon>
        <taxon>Cyclotella</taxon>
    </lineage>
</organism>
<proteinExistence type="predicted"/>
<feature type="compositionally biased region" description="Polar residues" evidence="1">
    <location>
        <begin position="537"/>
        <end position="553"/>
    </location>
</feature>
<name>A0ABD3NJP5_9STRA</name>
<evidence type="ECO:0000256" key="2">
    <source>
        <dbReference type="SAM" id="Phobius"/>
    </source>
</evidence>
<keyword evidence="2" id="KW-0472">Membrane</keyword>
<dbReference type="Pfam" id="PF14023">
    <property type="entry name" value="Bestrophin-like"/>
    <property type="match status" value="1"/>
</dbReference>
<keyword evidence="3" id="KW-0732">Signal</keyword>
<feature type="compositionally biased region" description="Basic residues" evidence="1">
    <location>
        <begin position="45"/>
        <end position="58"/>
    </location>
</feature>
<dbReference type="EMBL" id="JALLPJ020001115">
    <property type="protein sequence ID" value="KAL3776146.1"/>
    <property type="molecule type" value="Genomic_DNA"/>
</dbReference>
<gene>
    <name evidence="4" type="ORF">ACHAWO_003324</name>
</gene>
<reference evidence="4 5" key="1">
    <citation type="submission" date="2024-10" db="EMBL/GenBank/DDBJ databases">
        <title>Updated reference genomes for cyclostephanoid diatoms.</title>
        <authorList>
            <person name="Roberts W.R."/>
            <person name="Alverson A.J."/>
        </authorList>
    </citation>
    <scope>NUCLEOTIDE SEQUENCE [LARGE SCALE GENOMIC DNA]</scope>
    <source>
        <strain evidence="4 5">AJA010-31</strain>
    </source>
</reference>
<feature type="compositionally biased region" description="Low complexity" evidence="1">
    <location>
        <begin position="526"/>
        <end position="536"/>
    </location>
</feature>
<accession>A0ABD3NJP5</accession>
<comment type="caution">
    <text evidence="4">The sequence shown here is derived from an EMBL/GenBank/DDBJ whole genome shotgun (WGS) entry which is preliminary data.</text>
</comment>
<dbReference type="Proteomes" id="UP001530400">
    <property type="component" value="Unassembled WGS sequence"/>
</dbReference>
<feature type="region of interest" description="Disordered" evidence="1">
    <location>
        <begin position="593"/>
        <end position="663"/>
    </location>
</feature>
<evidence type="ECO:0000256" key="1">
    <source>
        <dbReference type="SAM" id="MobiDB-lite"/>
    </source>
</evidence>
<dbReference type="AlphaFoldDB" id="A0ABD3NJP5"/>
<keyword evidence="2" id="KW-1133">Transmembrane helix</keyword>
<dbReference type="InterPro" id="IPR025333">
    <property type="entry name" value="DUF4239"/>
</dbReference>
<keyword evidence="5" id="KW-1185">Reference proteome</keyword>
<feature type="transmembrane region" description="Helical" evidence="2">
    <location>
        <begin position="378"/>
        <end position="400"/>
    </location>
</feature>
<feature type="signal peptide" evidence="3">
    <location>
        <begin position="1"/>
        <end position="21"/>
    </location>
</feature>
<feature type="region of interest" description="Disordered" evidence="1">
    <location>
        <begin position="39"/>
        <end position="65"/>
    </location>
</feature>
<keyword evidence="2" id="KW-0812">Transmembrane</keyword>
<evidence type="ECO:0000256" key="3">
    <source>
        <dbReference type="SAM" id="SignalP"/>
    </source>
</evidence>
<evidence type="ECO:0008006" key="6">
    <source>
        <dbReference type="Google" id="ProtNLM"/>
    </source>
</evidence>
<feature type="transmembrane region" description="Helical" evidence="2">
    <location>
        <begin position="233"/>
        <end position="253"/>
    </location>
</feature>
<feature type="region of interest" description="Disordered" evidence="1">
    <location>
        <begin position="526"/>
        <end position="577"/>
    </location>
</feature>
<feature type="transmembrane region" description="Helical" evidence="2">
    <location>
        <begin position="412"/>
        <end position="428"/>
    </location>
</feature>